<sequence>MASGTVLGVPLSLILADYAGWQSALWLTAGLGLISLIALWRKLPVLPALLILCRIRAFIGVTVK</sequence>
<dbReference type="GO" id="GO:0022857">
    <property type="term" value="F:transmembrane transporter activity"/>
    <property type="evidence" value="ECO:0007669"/>
    <property type="project" value="InterPro"/>
</dbReference>
<dbReference type="PROSITE" id="PS50850">
    <property type="entry name" value="MFS"/>
    <property type="match status" value="1"/>
</dbReference>
<organism evidence="6 8">
    <name type="scientific">Brenneria goodwinii</name>
    <dbReference type="NCBI Taxonomy" id="1109412"/>
    <lineage>
        <taxon>Bacteria</taxon>
        <taxon>Pseudomonadati</taxon>
        <taxon>Pseudomonadota</taxon>
        <taxon>Gammaproteobacteria</taxon>
        <taxon>Enterobacterales</taxon>
        <taxon>Pectobacteriaceae</taxon>
        <taxon>Brenneria</taxon>
    </lineage>
</organism>
<feature type="transmembrane region" description="Helical" evidence="4">
    <location>
        <begin position="20"/>
        <end position="40"/>
    </location>
</feature>
<gene>
    <name evidence="7" type="ORF">BIY26_16820</name>
    <name evidence="6" type="ORF">BN1221_04026</name>
</gene>
<evidence type="ECO:0000313" key="6">
    <source>
        <dbReference type="EMBL" id="CPR19910.1"/>
    </source>
</evidence>
<accession>A0A0G4K0U5</accession>
<evidence type="ECO:0000256" key="4">
    <source>
        <dbReference type="SAM" id="Phobius"/>
    </source>
</evidence>
<keyword evidence="3 4" id="KW-0472">Membrane</keyword>
<dbReference type="SUPFAM" id="SSF103473">
    <property type="entry name" value="MFS general substrate transporter"/>
    <property type="match status" value="1"/>
</dbReference>
<keyword evidence="8" id="KW-1185">Reference proteome</keyword>
<keyword evidence="1 4" id="KW-0812">Transmembrane</keyword>
<evidence type="ECO:0000313" key="8">
    <source>
        <dbReference type="Proteomes" id="UP000044377"/>
    </source>
</evidence>
<dbReference type="InterPro" id="IPR020846">
    <property type="entry name" value="MFS_dom"/>
</dbReference>
<dbReference type="AlphaFoldDB" id="A0A0G4K0U5"/>
<name>A0A0G4K0U5_9GAMM</name>
<evidence type="ECO:0000256" key="2">
    <source>
        <dbReference type="ARBA" id="ARBA00022989"/>
    </source>
</evidence>
<reference evidence="8" key="2">
    <citation type="submission" date="2015-01" db="EMBL/GenBank/DDBJ databases">
        <authorList>
            <person name="Paterson Steve"/>
        </authorList>
    </citation>
    <scope>NUCLEOTIDE SEQUENCE [LARGE SCALE GENOMIC DNA]</scope>
    <source>
        <strain evidence="8">OBR1</strain>
    </source>
</reference>
<evidence type="ECO:0000259" key="5">
    <source>
        <dbReference type="PROSITE" id="PS50850"/>
    </source>
</evidence>
<dbReference type="Gene3D" id="1.20.1250.20">
    <property type="entry name" value="MFS general substrate transporter like domains"/>
    <property type="match status" value="1"/>
</dbReference>
<feature type="domain" description="Major facilitator superfamily (MFS) profile" evidence="5">
    <location>
        <begin position="1"/>
        <end position="64"/>
    </location>
</feature>
<proteinExistence type="predicted"/>
<keyword evidence="2 4" id="KW-1133">Transmembrane helix</keyword>
<dbReference type="InterPro" id="IPR036259">
    <property type="entry name" value="MFS_trans_sf"/>
</dbReference>
<dbReference type="KEGG" id="bgj:AWC36_07000"/>
<reference evidence="6" key="1">
    <citation type="submission" date="2015-01" db="EMBL/GenBank/DDBJ databases">
        <authorList>
            <person name="Xiang T."/>
            <person name="Song Y."/>
            <person name="Huang L."/>
            <person name="Wang B."/>
            <person name="Wu P."/>
        </authorList>
    </citation>
    <scope>NUCLEOTIDE SEQUENCE [LARGE SCALE GENOMIC DNA]</scope>
    <source>
        <strain evidence="6">OBR1</strain>
    </source>
</reference>
<reference evidence="7 9" key="3">
    <citation type="submission" date="2016-09" db="EMBL/GenBank/DDBJ databases">
        <authorList>
            <person name="Doonan J."/>
            <person name="Pachebat J.A."/>
            <person name="Golyshin P.N."/>
            <person name="Denman S."/>
            <person name="Mcdonald J.E."/>
        </authorList>
    </citation>
    <scope>NUCLEOTIDE SEQUENCE [LARGE SCALE GENOMIC DNA]</scope>
    <source>
        <strain evidence="7 9">FRB141</strain>
    </source>
</reference>
<evidence type="ECO:0000313" key="7">
    <source>
        <dbReference type="EMBL" id="RLM19602.1"/>
    </source>
</evidence>
<dbReference type="Proteomes" id="UP000285972">
    <property type="component" value="Unassembled WGS sequence"/>
</dbReference>
<dbReference type="EMBL" id="CGIG01000001">
    <property type="protein sequence ID" value="CPR19910.1"/>
    <property type="molecule type" value="Genomic_DNA"/>
</dbReference>
<protein>
    <recommendedName>
        <fullName evidence="5">Major facilitator superfamily (MFS) profile domain-containing protein</fullName>
    </recommendedName>
</protein>
<dbReference type="Proteomes" id="UP000044377">
    <property type="component" value="Unassembled WGS sequence"/>
</dbReference>
<evidence type="ECO:0000313" key="9">
    <source>
        <dbReference type="Proteomes" id="UP000285972"/>
    </source>
</evidence>
<dbReference type="EMBL" id="MJLX01000053">
    <property type="protein sequence ID" value="RLM19602.1"/>
    <property type="molecule type" value="Genomic_DNA"/>
</dbReference>
<evidence type="ECO:0000256" key="1">
    <source>
        <dbReference type="ARBA" id="ARBA00022692"/>
    </source>
</evidence>
<evidence type="ECO:0000256" key="3">
    <source>
        <dbReference type="ARBA" id="ARBA00023136"/>
    </source>
</evidence>